<dbReference type="InterPro" id="IPR050177">
    <property type="entry name" value="Lipid_A_modif_metabolic_enz"/>
</dbReference>
<dbReference type="SUPFAM" id="SSF51735">
    <property type="entry name" value="NAD(P)-binding Rossmann-fold domains"/>
    <property type="match status" value="1"/>
</dbReference>
<sequence length="321" mass="34826">MNCLVTGANGFVGHAILKKLTEIEGYKSSGAVRMLALNQATSRPKIFNIGNLEGGGDWSEALNGQQVVIHTAARTHIMDDAVVDPLMEYRKVNVEGTLHLAKQAASAGVRRFIFLSSIKVNGESTITGSSFKYTDRAMPEDPYGVSKAEAEDGLWQISKETGMEIVIIRPPLVYGPGVKANFASMMRLASKNLPLPLGAVCNRRSMVALDNLISLIVTCIDHPQAANQLFLVSDDRDVSTTELLRMMTHAFGKKARLIPIPMSWIQSGATLLGKKAVADRLCGSLQVDITHTKETLGWRPPVTIEQQLAKIAASMSSPRDV</sequence>
<gene>
    <name evidence="2" type="ORF">J8I01_17920</name>
</gene>
<dbReference type="Pfam" id="PF01370">
    <property type="entry name" value="Epimerase"/>
    <property type="match status" value="1"/>
</dbReference>
<dbReference type="EMBL" id="JAGIQF010000013">
    <property type="protein sequence ID" value="MBP0604380.1"/>
    <property type="molecule type" value="Genomic_DNA"/>
</dbReference>
<protein>
    <submittedName>
        <fullName evidence="2">SDR family oxidoreductase</fullName>
    </submittedName>
</protein>
<dbReference type="Proteomes" id="UP000666661">
    <property type="component" value="Unassembled WGS sequence"/>
</dbReference>
<dbReference type="InterPro" id="IPR036291">
    <property type="entry name" value="NAD(P)-bd_dom_sf"/>
</dbReference>
<dbReference type="CDD" id="cd05232">
    <property type="entry name" value="UDP_G4E_4_SDR_e"/>
    <property type="match status" value="1"/>
</dbReference>
<organism evidence="2 3">
    <name type="scientific">Aeromonas sanarellii</name>
    <dbReference type="NCBI Taxonomy" id="633415"/>
    <lineage>
        <taxon>Bacteria</taxon>
        <taxon>Pseudomonadati</taxon>
        <taxon>Pseudomonadota</taxon>
        <taxon>Gammaproteobacteria</taxon>
        <taxon>Aeromonadales</taxon>
        <taxon>Aeromonadaceae</taxon>
        <taxon>Aeromonas</taxon>
    </lineage>
</organism>
<dbReference type="RefSeq" id="WP_209794898.1">
    <property type="nucleotide sequence ID" value="NZ_JAGIQF010000013.1"/>
</dbReference>
<keyword evidence="3" id="KW-1185">Reference proteome</keyword>
<evidence type="ECO:0000313" key="2">
    <source>
        <dbReference type="EMBL" id="MBP0604380.1"/>
    </source>
</evidence>
<accession>A0ABS4BA95</accession>
<name>A0ABS4BA95_9GAMM</name>
<evidence type="ECO:0000313" key="3">
    <source>
        <dbReference type="Proteomes" id="UP000666661"/>
    </source>
</evidence>
<proteinExistence type="predicted"/>
<reference evidence="2 3" key="1">
    <citation type="submission" date="2021-03" db="EMBL/GenBank/DDBJ databases">
        <title>Plant growth promoting bacteria isolated from wild legumes nodules and trapping Phaseolus vulgaris L. nodules in the center and southern Mexico.</title>
        <authorList>
            <person name="Estrada P."/>
        </authorList>
    </citation>
    <scope>NUCLEOTIDE SEQUENCE [LARGE SCALE GENOMIC DNA]</scope>
    <source>
        <strain evidence="2 3">MaGu-431</strain>
    </source>
</reference>
<dbReference type="Gene3D" id="3.40.50.720">
    <property type="entry name" value="NAD(P)-binding Rossmann-like Domain"/>
    <property type="match status" value="1"/>
</dbReference>
<dbReference type="PANTHER" id="PTHR43245">
    <property type="entry name" value="BIFUNCTIONAL POLYMYXIN RESISTANCE PROTEIN ARNA"/>
    <property type="match status" value="1"/>
</dbReference>
<comment type="caution">
    <text evidence="2">The sequence shown here is derived from an EMBL/GenBank/DDBJ whole genome shotgun (WGS) entry which is preliminary data.</text>
</comment>
<evidence type="ECO:0000259" key="1">
    <source>
        <dbReference type="Pfam" id="PF01370"/>
    </source>
</evidence>
<dbReference type="InterPro" id="IPR001509">
    <property type="entry name" value="Epimerase_deHydtase"/>
</dbReference>
<feature type="domain" description="NAD-dependent epimerase/dehydratase" evidence="1">
    <location>
        <begin position="4"/>
        <end position="226"/>
    </location>
</feature>
<dbReference type="PANTHER" id="PTHR43245:SF58">
    <property type="entry name" value="BLL5923 PROTEIN"/>
    <property type="match status" value="1"/>
</dbReference>